<proteinExistence type="predicted"/>
<dbReference type="PANTHER" id="PTHR15002">
    <property type="entry name" value="RIBOSOMAL BIOGENESIS PROTEIN LAS1L"/>
    <property type="match status" value="1"/>
</dbReference>
<dbReference type="GO" id="GO:0000470">
    <property type="term" value="P:maturation of LSU-rRNA"/>
    <property type="evidence" value="ECO:0007669"/>
    <property type="project" value="TreeGrafter"/>
</dbReference>
<evidence type="ECO:0000313" key="3">
    <source>
        <dbReference type="Proteomes" id="UP000218811"/>
    </source>
</evidence>
<dbReference type="EMBL" id="KB467831">
    <property type="protein sequence ID" value="PCH33291.1"/>
    <property type="molecule type" value="Genomic_DNA"/>
</dbReference>
<accession>A0A2H3IUA0</accession>
<dbReference type="STRING" id="742152.A0A2H3IUA0"/>
<dbReference type="Pfam" id="PF04031">
    <property type="entry name" value="Las1"/>
    <property type="match status" value="1"/>
</dbReference>
<dbReference type="InterPro" id="IPR007174">
    <property type="entry name" value="Las1"/>
</dbReference>
<evidence type="ECO:0000256" key="1">
    <source>
        <dbReference type="SAM" id="MobiDB-lite"/>
    </source>
</evidence>
<sequence length="499" mass="54981">MTLPRRIQWDSLAELEQVCSWIYADEYDTNAKILAVNRMSAWRAITALPHALESTHALLTVILQDTAQQGSTSRLSLRQSYAAAIIRLVNGLVDPLQTRAYARSVASIAAQLGLPAWLVDLRHAATHEDLPSIEVLREAARESMAWLLHNYFLPTLNPTEPRPSQPVPLRPLAPLLKQYKALSKATVRDASLASRYNLDVTRILRDVERWVAEAKVAARGVRWDDGEEVDSRERWALDRLCDALLEKGALVPLAKKKRALSSASLTPVSTTLAIWTPLLTRLQALHRSLPFVLITRITAHLVSQDPSVEQAEARADMIKFDADLSVRDLSYDRCLAGWANWLVETYADESDVSAGLRREDVVISLVTALGPTRNDTGTETKGARDLLKALARGHPNLEKASALMSILPDAPPSAPWKDEDISVMHERLTSILTPPQASGATEAEDIDAQNVHDDAHPPPQGTQEDASADTALPRGWRRISEQDGWKPSPIGVFVPCAAA</sequence>
<organism evidence="2 3">
    <name type="scientific">Wolfiporia cocos (strain MD-104)</name>
    <name type="common">Brown rot fungus</name>
    <dbReference type="NCBI Taxonomy" id="742152"/>
    <lineage>
        <taxon>Eukaryota</taxon>
        <taxon>Fungi</taxon>
        <taxon>Dikarya</taxon>
        <taxon>Basidiomycota</taxon>
        <taxon>Agaricomycotina</taxon>
        <taxon>Agaricomycetes</taxon>
        <taxon>Polyporales</taxon>
        <taxon>Phaeolaceae</taxon>
        <taxon>Wolfiporia</taxon>
    </lineage>
</organism>
<dbReference type="OrthoDB" id="10263222at2759"/>
<dbReference type="GO" id="GO:0004519">
    <property type="term" value="F:endonuclease activity"/>
    <property type="evidence" value="ECO:0007669"/>
    <property type="project" value="InterPro"/>
</dbReference>
<dbReference type="PANTHER" id="PTHR15002:SF0">
    <property type="entry name" value="RIBOSOMAL BIOGENESIS PROTEIN LAS1L"/>
    <property type="match status" value="1"/>
</dbReference>
<reference evidence="2 3" key="1">
    <citation type="journal article" date="2012" name="Science">
        <title>The Paleozoic origin of enzymatic lignin decomposition reconstructed from 31 fungal genomes.</title>
        <authorList>
            <person name="Floudas D."/>
            <person name="Binder M."/>
            <person name="Riley R."/>
            <person name="Barry K."/>
            <person name="Blanchette R.A."/>
            <person name="Henrissat B."/>
            <person name="Martinez A.T."/>
            <person name="Otillar R."/>
            <person name="Spatafora J.W."/>
            <person name="Yadav J.S."/>
            <person name="Aerts A."/>
            <person name="Benoit I."/>
            <person name="Boyd A."/>
            <person name="Carlson A."/>
            <person name="Copeland A."/>
            <person name="Coutinho P.M."/>
            <person name="de Vries R.P."/>
            <person name="Ferreira P."/>
            <person name="Findley K."/>
            <person name="Foster B."/>
            <person name="Gaskell J."/>
            <person name="Glotzer D."/>
            <person name="Gorecki P."/>
            <person name="Heitman J."/>
            <person name="Hesse C."/>
            <person name="Hori C."/>
            <person name="Igarashi K."/>
            <person name="Jurgens J.A."/>
            <person name="Kallen N."/>
            <person name="Kersten P."/>
            <person name="Kohler A."/>
            <person name="Kuees U."/>
            <person name="Kumar T.K.A."/>
            <person name="Kuo A."/>
            <person name="LaButti K."/>
            <person name="Larrondo L.F."/>
            <person name="Lindquist E."/>
            <person name="Ling A."/>
            <person name="Lombard V."/>
            <person name="Lucas S."/>
            <person name="Lundell T."/>
            <person name="Martin R."/>
            <person name="McLaughlin D.J."/>
            <person name="Morgenstern I."/>
            <person name="Morin E."/>
            <person name="Murat C."/>
            <person name="Nagy L.G."/>
            <person name="Nolan M."/>
            <person name="Ohm R.A."/>
            <person name="Patyshakuliyeva A."/>
            <person name="Rokas A."/>
            <person name="Ruiz-Duenas F.J."/>
            <person name="Sabat G."/>
            <person name="Salamov A."/>
            <person name="Samejima M."/>
            <person name="Schmutz J."/>
            <person name="Slot J.C."/>
            <person name="St John F."/>
            <person name="Stenlid J."/>
            <person name="Sun H."/>
            <person name="Sun S."/>
            <person name="Syed K."/>
            <person name="Tsang A."/>
            <person name="Wiebenga A."/>
            <person name="Young D."/>
            <person name="Pisabarro A."/>
            <person name="Eastwood D.C."/>
            <person name="Martin F."/>
            <person name="Cullen D."/>
            <person name="Grigoriev I.V."/>
            <person name="Hibbett D.S."/>
        </authorList>
    </citation>
    <scope>NUCLEOTIDE SEQUENCE [LARGE SCALE GENOMIC DNA]</scope>
    <source>
        <strain evidence="2 3">MD-104</strain>
    </source>
</reference>
<gene>
    <name evidence="2" type="ORF">WOLCODRAFT_141586</name>
</gene>
<dbReference type="GO" id="GO:0090730">
    <property type="term" value="C:Las1 complex"/>
    <property type="evidence" value="ECO:0007669"/>
    <property type="project" value="InterPro"/>
</dbReference>
<evidence type="ECO:0000313" key="2">
    <source>
        <dbReference type="EMBL" id="PCH33291.1"/>
    </source>
</evidence>
<protein>
    <submittedName>
        <fullName evidence="2">Las1-domain-containing protein</fullName>
    </submittedName>
</protein>
<dbReference type="GO" id="GO:0000460">
    <property type="term" value="P:maturation of 5.8S rRNA"/>
    <property type="evidence" value="ECO:0007669"/>
    <property type="project" value="TreeGrafter"/>
</dbReference>
<keyword evidence="3" id="KW-1185">Reference proteome</keyword>
<dbReference type="GO" id="GO:0030687">
    <property type="term" value="C:preribosome, large subunit precursor"/>
    <property type="evidence" value="ECO:0007669"/>
    <property type="project" value="TreeGrafter"/>
</dbReference>
<dbReference type="OMA" id="DLCLASW"/>
<feature type="region of interest" description="Disordered" evidence="1">
    <location>
        <begin position="450"/>
        <end position="470"/>
    </location>
</feature>
<name>A0A2H3IUA0_WOLCO</name>
<dbReference type="Proteomes" id="UP000218811">
    <property type="component" value="Unassembled WGS sequence"/>
</dbReference>
<dbReference type="AlphaFoldDB" id="A0A2H3IUA0"/>